<dbReference type="EMBL" id="MU006799">
    <property type="protein sequence ID" value="KAF2636379.1"/>
    <property type="molecule type" value="Genomic_DNA"/>
</dbReference>
<feature type="region of interest" description="Disordered" evidence="1">
    <location>
        <begin position="493"/>
        <end position="512"/>
    </location>
</feature>
<feature type="region of interest" description="Disordered" evidence="1">
    <location>
        <begin position="88"/>
        <end position="114"/>
    </location>
</feature>
<dbReference type="Proteomes" id="UP000799753">
    <property type="component" value="Unassembled WGS sequence"/>
</dbReference>
<feature type="compositionally biased region" description="Basic residues" evidence="1">
    <location>
        <begin position="265"/>
        <end position="275"/>
    </location>
</feature>
<sequence>MAMYHQYRDLPQIPSISDDARYGQWSNQTAYRHPRFHAEEDFTYNGLNNNDVMDMQPMGRFLVEPSPLSPGLLSAKFHRTIPHQLQRYSQYEQWPTPEPRYVSPDRTSISGNSSYATQNEVRSPYHSDHFGSPEDLTQATVMYTSGDHMKPLYLPEPPSSGGSISLRDLEYVPEPEAGPVDEDIEIVDTPTDVAVKSDSVHINIDAPVEEYKHYSEPRAEHSLRDGESVQPMSPEEESSDTEYTPSRSSRRRRSSASNSGSNKQSYRRQSHHNKKNPLSTSASRRVSKRSNRVTASSTNTGKAYTDPQYNGGGQKYFPCPLSMYGCQSNFSSKNEWKRHVSTQHIKLGFWRCDLCATTNDPHDDQTVYHNDFNRKDLFTQHLRRMHAAPNQMIRNLKEYPVNEDNITVHQLRCFKILRATPPQSQCLFCPEEFHGPASWKDRMEHIGRHLEKDRKADTQLGDVASWNQDKLLEEWLCNEGIIALDKSGQWSIGDGRPRRQIANGEEQPGEDN</sequence>
<dbReference type="AlphaFoldDB" id="A0A6A6RLB5"/>
<evidence type="ECO:0000256" key="1">
    <source>
        <dbReference type="SAM" id="MobiDB-lite"/>
    </source>
</evidence>
<dbReference type="PANTHER" id="PTHR23225:SF2">
    <property type="entry name" value="AT09679P-RELATED"/>
    <property type="match status" value="1"/>
</dbReference>
<dbReference type="GO" id="GO:0003700">
    <property type="term" value="F:DNA-binding transcription factor activity"/>
    <property type="evidence" value="ECO:0007669"/>
    <property type="project" value="InterPro"/>
</dbReference>
<evidence type="ECO:0000313" key="3">
    <source>
        <dbReference type="Proteomes" id="UP000799753"/>
    </source>
</evidence>
<dbReference type="OrthoDB" id="5388486at2759"/>
<feature type="region of interest" description="Disordered" evidence="1">
    <location>
        <begin position="215"/>
        <end position="311"/>
    </location>
</feature>
<accession>A0A6A6RLB5</accession>
<evidence type="ECO:0000313" key="2">
    <source>
        <dbReference type="EMBL" id="KAF2636379.1"/>
    </source>
</evidence>
<proteinExistence type="predicted"/>
<reference evidence="2" key="1">
    <citation type="journal article" date="2020" name="Stud. Mycol.">
        <title>101 Dothideomycetes genomes: a test case for predicting lifestyles and emergence of pathogens.</title>
        <authorList>
            <person name="Haridas S."/>
            <person name="Albert R."/>
            <person name="Binder M."/>
            <person name="Bloem J."/>
            <person name="Labutti K."/>
            <person name="Salamov A."/>
            <person name="Andreopoulos B."/>
            <person name="Baker S."/>
            <person name="Barry K."/>
            <person name="Bills G."/>
            <person name="Bluhm B."/>
            <person name="Cannon C."/>
            <person name="Castanera R."/>
            <person name="Culley D."/>
            <person name="Daum C."/>
            <person name="Ezra D."/>
            <person name="Gonzalez J."/>
            <person name="Henrissat B."/>
            <person name="Kuo A."/>
            <person name="Liang C."/>
            <person name="Lipzen A."/>
            <person name="Lutzoni F."/>
            <person name="Magnuson J."/>
            <person name="Mondo S."/>
            <person name="Nolan M."/>
            <person name="Ohm R."/>
            <person name="Pangilinan J."/>
            <person name="Park H.-J."/>
            <person name="Ramirez L."/>
            <person name="Alfaro M."/>
            <person name="Sun H."/>
            <person name="Tritt A."/>
            <person name="Yoshinaga Y."/>
            <person name="Zwiers L.-H."/>
            <person name="Turgeon B."/>
            <person name="Goodwin S."/>
            <person name="Spatafora J."/>
            <person name="Crous P."/>
            <person name="Grigoriev I."/>
        </authorList>
    </citation>
    <scope>NUCLEOTIDE SEQUENCE</scope>
    <source>
        <strain evidence="2">CBS 473.64</strain>
    </source>
</reference>
<organism evidence="2 3">
    <name type="scientific">Massarina eburnea CBS 473.64</name>
    <dbReference type="NCBI Taxonomy" id="1395130"/>
    <lineage>
        <taxon>Eukaryota</taxon>
        <taxon>Fungi</taxon>
        <taxon>Dikarya</taxon>
        <taxon>Ascomycota</taxon>
        <taxon>Pezizomycotina</taxon>
        <taxon>Dothideomycetes</taxon>
        <taxon>Pleosporomycetidae</taxon>
        <taxon>Pleosporales</taxon>
        <taxon>Massarineae</taxon>
        <taxon>Massarinaceae</taxon>
        <taxon>Massarina</taxon>
    </lineage>
</organism>
<dbReference type="InterPro" id="IPR039970">
    <property type="entry name" value="TF_Grauzone"/>
</dbReference>
<dbReference type="PANTHER" id="PTHR23225">
    <property type="entry name" value="ZINC FINGER PROTEIN"/>
    <property type="match status" value="1"/>
</dbReference>
<gene>
    <name evidence="2" type="ORF">P280DRAFT_473217</name>
</gene>
<dbReference type="Gene3D" id="3.30.160.60">
    <property type="entry name" value="Classic Zinc Finger"/>
    <property type="match status" value="1"/>
</dbReference>
<protein>
    <recommendedName>
        <fullName evidence="4">C2H2-type domain-containing protein</fullName>
    </recommendedName>
</protein>
<evidence type="ECO:0008006" key="4">
    <source>
        <dbReference type="Google" id="ProtNLM"/>
    </source>
</evidence>
<feature type="compositionally biased region" description="Basic and acidic residues" evidence="1">
    <location>
        <begin position="215"/>
        <end position="227"/>
    </location>
</feature>
<feature type="compositionally biased region" description="Polar residues" evidence="1">
    <location>
        <begin position="105"/>
        <end position="114"/>
    </location>
</feature>
<keyword evidence="3" id="KW-1185">Reference proteome</keyword>
<name>A0A6A6RLB5_9PLEO</name>
<feature type="compositionally biased region" description="Polar residues" evidence="1">
    <location>
        <begin position="292"/>
        <end position="302"/>
    </location>
</feature>